<accession>A0A830F6S7</accession>
<reference evidence="1" key="1">
    <citation type="journal article" date="2014" name="Int. J. Syst. Evol. Microbiol.">
        <title>Complete genome sequence of Corynebacterium casei LMG S-19264T (=DSM 44701T), isolated from a smear-ripened cheese.</title>
        <authorList>
            <consortium name="US DOE Joint Genome Institute (JGI-PGF)"/>
            <person name="Walter F."/>
            <person name="Albersmeier A."/>
            <person name="Kalinowski J."/>
            <person name="Ruckert C."/>
        </authorList>
    </citation>
    <scope>NUCLEOTIDE SEQUENCE</scope>
    <source>
        <strain evidence="1">JCM 19018</strain>
    </source>
</reference>
<gene>
    <name evidence="1" type="ORF">GCM10009067_37050</name>
</gene>
<evidence type="ECO:0000313" key="1">
    <source>
        <dbReference type="EMBL" id="GGK81395.1"/>
    </source>
</evidence>
<dbReference type="Proteomes" id="UP000614221">
    <property type="component" value="Unassembled WGS sequence"/>
</dbReference>
<name>A0A830F6S7_9EURY</name>
<evidence type="ECO:0000313" key="2">
    <source>
        <dbReference type="Proteomes" id="UP000614221"/>
    </source>
</evidence>
<protein>
    <submittedName>
        <fullName evidence="1">Uncharacterized protein</fullName>
    </submittedName>
</protein>
<comment type="caution">
    <text evidence="1">The sequence shown here is derived from an EMBL/GenBank/DDBJ whole genome shotgun (WGS) entry which is preliminary data.</text>
</comment>
<organism evidence="1 2">
    <name type="scientific">Haloarcula sebkhae</name>
    <dbReference type="NCBI Taxonomy" id="932660"/>
    <lineage>
        <taxon>Archaea</taxon>
        <taxon>Methanobacteriati</taxon>
        <taxon>Methanobacteriota</taxon>
        <taxon>Stenosarchaea group</taxon>
        <taxon>Halobacteria</taxon>
        <taxon>Halobacteriales</taxon>
        <taxon>Haloarculaceae</taxon>
        <taxon>Haloarcula</taxon>
    </lineage>
</organism>
<proteinExistence type="predicted"/>
<reference evidence="1" key="2">
    <citation type="submission" date="2020-09" db="EMBL/GenBank/DDBJ databases">
        <authorList>
            <person name="Sun Q."/>
            <person name="Ohkuma M."/>
        </authorList>
    </citation>
    <scope>NUCLEOTIDE SEQUENCE</scope>
    <source>
        <strain evidence="1">JCM 19018</strain>
    </source>
</reference>
<dbReference type="AlphaFoldDB" id="A0A830F6S7"/>
<dbReference type="EMBL" id="BMPD01000009">
    <property type="protein sequence ID" value="GGK81395.1"/>
    <property type="molecule type" value="Genomic_DNA"/>
</dbReference>
<sequence>MCDGSKLVEVQVVGGFSGTVVLLATCQNKELSIPSGESVQINRDTDAQTCRIVLSVDGKQEFSDTVNSHQSVDLTVGSDGEVTDRWIVQ</sequence>